<dbReference type="InterPro" id="IPR038765">
    <property type="entry name" value="Papain-like_cys_pep_sf"/>
</dbReference>
<name>A0A0F9R724_9ZZZZ</name>
<dbReference type="Gene3D" id="3.10.620.30">
    <property type="match status" value="1"/>
</dbReference>
<accession>A0A0F9R724</accession>
<reference evidence="2" key="1">
    <citation type="journal article" date="2015" name="Nature">
        <title>Complex archaea that bridge the gap between prokaryotes and eukaryotes.</title>
        <authorList>
            <person name="Spang A."/>
            <person name="Saw J.H."/>
            <person name="Jorgensen S.L."/>
            <person name="Zaremba-Niedzwiedzka K."/>
            <person name="Martijn J."/>
            <person name="Lind A.E."/>
            <person name="van Eijk R."/>
            <person name="Schleper C."/>
            <person name="Guy L."/>
            <person name="Ettema T.J."/>
        </authorList>
    </citation>
    <scope>NUCLEOTIDE SEQUENCE</scope>
</reference>
<feature type="non-terminal residue" evidence="2">
    <location>
        <position position="133"/>
    </location>
</feature>
<dbReference type="SUPFAM" id="SSF54001">
    <property type="entry name" value="Cysteine proteinases"/>
    <property type="match status" value="1"/>
</dbReference>
<proteinExistence type="predicted"/>
<protein>
    <recommendedName>
        <fullName evidence="1">Transglutaminase-like domain-containing protein</fullName>
    </recommendedName>
</protein>
<sequence length="133" mass="15499">MKYIIRRTQLPPHAEQRIRDLAKLWCKDLLQQRRDNPDRREELNLAIAHRIKNKLQAEYGYTLDLSESDPSRDGVEDFLFYLRRGHCEYFASALAVMSGLLGVPARVATGYLMDEYDAGTGEFIIRERDAHAW</sequence>
<dbReference type="InterPro" id="IPR002931">
    <property type="entry name" value="Transglutaminase-like"/>
</dbReference>
<dbReference type="InterPro" id="IPR052901">
    <property type="entry name" value="Bact_TGase-like"/>
</dbReference>
<evidence type="ECO:0000313" key="2">
    <source>
        <dbReference type="EMBL" id="KKN45112.1"/>
    </source>
</evidence>
<dbReference type="EMBL" id="LAZR01001410">
    <property type="protein sequence ID" value="KKN45112.1"/>
    <property type="molecule type" value="Genomic_DNA"/>
</dbReference>
<dbReference type="PANTHER" id="PTHR42736">
    <property type="entry name" value="PROTEIN-GLUTAMINE GAMMA-GLUTAMYLTRANSFERASE"/>
    <property type="match status" value="1"/>
</dbReference>
<gene>
    <name evidence="2" type="ORF">LCGC14_0686140</name>
</gene>
<evidence type="ECO:0000259" key="1">
    <source>
        <dbReference type="Pfam" id="PF01841"/>
    </source>
</evidence>
<organism evidence="2">
    <name type="scientific">marine sediment metagenome</name>
    <dbReference type="NCBI Taxonomy" id="412755"/>
    <lineage>
        <taxon>unclassified sequences</taxon>
        <taxon>metagenomes</taxon>
        <taxon>ecological metagenomes</taxon>
    </lineage>
</organism>
<feature type="domain" description="Transglutaminase-like" evidence="1">
    <location>
        <begin position="44"/>
        <end position="133"/>
    </location>
</feature>
<dbReference type="PANTHER" id="PTHR42736:SF1">
    <property type="entry name" value="PROTEIN-GLUTAMINE GAMMA-GLUTAMYLTRANSFERASE"/>
    <property type="match status" value="1"/>
</dbReference>
<comment type="caution">
    <text evidence="2">The sequence shown here is derived from an EMBL/GenBank/DDBJ whole genome shotgun (WGS) entry which is preliminary data.</text>
</comment>
<dbReference type="Pfam" id="PF01841">
    <property type="entry name" value="Transglut_core"/>
    <property type="match status" value="1"/>
</dbReference>
<dbReference type="AlphaFoldDB" id="A0A0F9R724"/>